<name>A0A316YMM6_9BASI</name>
<dbReference type="GeneID" id="37043641"/>
<dbReference type="AlphaFoldDB" id="A0A316YMM6"/>
<dbReference type="Proteomes" id="UP000245768">
    <property type="component" value="Unassembled WGS sequence"/>
</dbReference>
<accession>A0A316YMM6</accession>
<gene>
    <name evidence="1" type="ORF">FA10DRAFT_266977</name>
</gene>
<evidence type="ECO:0000313" key="1">
    <source>
        <dbReference type="EMBL" id="PWN90509.1"/>
    </source>
</evidence>
<protein>
    <submittedName>
        <fullName evidence="1">Uncharacterized protein</fullName>
    </submittedName>
</protein>
<reference evidence="1 2" key="1">
    <citation type="journal article" date="2018" name="Mol. Biol. Evol.">
        <title>Broad Genomic Sampling Reveals a Smut Pathogenic Ancestry of the Fungal Clade Ustilaginomycotina.</title>
        <authorList>
            <person name="Kijpornyongpan T."/>
            <person name="Mondo S.J."/>
            <person name="Barry K."/>
            <person name="Sandor L."/>
            <person name="Lee J."/>
            <person name="Lipzen A."/>
            <person name="Pangilinan J."/>
            <person name="LaButti K."/>
            <person name="Hainaut M."/>
            <person name="Henrissat B."/>
            <person name="Grigoriev I.V."/>
            <person name="Spatafora J.W."/>
            <person name="Aime M.C."/>
        </authorList>
    </citation>
    <scope>NUCLEOTIDE SEQUENCE [LARGE SCALE GENOMIC DNA]</scope>
    <source>
        <strain evidence="1 2">MCA 4198</strain>
    </source>
</reference>
<dbReference type="InParanoid" id="A0A316YMM6"/>
<dbReference type="OrthoDB" id="10481918at2759"/>
<proteinExistence type="predicted"/>
<sequence length="130" mass="14680">MLFRSEARALGGYDGQLPRLREVAWTLWLAHLEEHPVNVVEALCHLLGAVRDPDGGGGPTRRRRLRSVTATLNPEDVRRFLANRTVPDSLKDDDRLVLVECPSQDQDMNVASVRHWWERKAGFHSPSSSS</sequence>
<organism evidence="1 2">
    <name type="scientific">Acaromyces ingoldii</name>
    <dbReference type="NCBI Taxonomy" id="215250"/>
    <lineage>
        <taxon>Eukaryota</taxon>
        <taxon>Fungi</taxon>
        <taxon>Dikarya</taxon>
        <taxon>Basidiomycota</taxon>
        <taxon>Ustilaginomycotina</taxon>
        <taxon>Exobasidiomycetes</taxon>
        <taxon>Exobasidiales</taxon>
        <taxon>Cryptobasidiaceae</taxon>
        <taxon>Acaromyces</taxon>
    </lineage>
</organism>
<dbReference type="EMBL" id="KZ819636">
    <property type="protein sequence ID" value="PWN90509.1"/>
    <property type="molecule type" value="Genomic_DNA"/>
</dbReference>
<evidence type="ECO:0000313" key="2">
    <source>
        <dbReference type="Proteomes" id="UP000245768"/>
    </source>
</evidence>
<keyword evidence="2" id="KW-1185">Reference proteome</keyword>
<dbReference type="RefSeq" id="XP_025377707.1">
    <property type="nucleotide sequence ID" value="XM_025521725.1"/>
</dbReference>